<sequence>IRQIDQAAYRFDPRTSGLELRLDPRLDAKTDQTEAPRAKSYSIHGFSLLARLAHTARTGDRTDRLIGPIDQFMHFYNPSQHRTHLAQSGSLNGHGGSYGQSHIRPSPYRGSCFRIQRIWTEAEQSPCLKSFWSKAFEFKLFVLRLRTCRVS</sequence>
<accession>A0ABQ7L4Z3</accession>
<gene>
    <name evidence="1" type="primary">A07g507790.1_BraROA</name>
    <name evidence="1" type="ORF">IGI04_028300</name>
</gene>
<evidence type="ECO:0000313" key="2">
    <source>
        <dbReference type="Proteomes" id="UP000823674"/>
    </source>
</evidence>
<feature type="non-terminal residue" evidence="1">
    <location>
        <position position="1"/>
    </location>
</feature>
<comment type="caution">
    <text evidence="1">The sequence shown here is derived from an EMBL/GenBank/DDBJ whole genome shotgun (WGS) entry which is preliminary data.</text>
</comment>
<protein>
    <submittedName>
        <fullName evidence="1">Uncharacterized protein</fullName>
    </submittedName>
</protein>
<dbReference type="EMBL" id="JADBGQ010000009">
    <property type="protein sequence ID" value="KAG5380458.1"/>
    <property type="molecule type" value="Genomic_DNA"/>
</dbReference>
<name>A0ABQ7L4Z3_BRACM</name>
<organism evidence="1 2">
    <name type="scientific">Brassica rapa subsp. trilocularis</name>
    <dbReference type="NCBI Taxonomy" id="1813537"/>
    <lineage>
        <taxon>Eukaryota</taxon>
        <taxon>Viridiplantae</taxon>
        <taxon>Streptophyta</taxon>
        <taxon>Embryophyta</taxon>
        <taxon>Tracheophyta</taxon>
        <taxon>Spermatophyta</taxon>
        <taxon>Magnoliopsida</taxon>
        <taxon>eudicotyledons</taxon>
        <taxon>Gunneridae</taxon>
        <taxon>Pentapetalae</taxon>
        <taxon>rosids</taxon>
        <taxon>malvids</taxon>
        <taxon>Brassicales</taxon>
        <taxon>Brassicaceae</taxon>
        <taxon>Brassiceae</taxon>
        <taxon>Brassica</taxon>
    </lineage>
</organism>
<dbReference type="Proteomes" id="UP000823674">
    <property type="component" value="Chromosome A07"/>
</dbReference>
<keyword evidence="2" id="KW-1185">Reference proteome</keyword>
<evidence type="ECO:0000313" key="1">
    <source>
        <dbReference type="EMBL" id="KAG5380458.1"/>
    </source>
</evidence>
<reference evidence="1 2" key="1">
    <citation type="submission" date="2021-03" db="EMBL/GenBank/DDBJ databases">
        <authorList>
            <person name="King G.J."/>
            <person name="Bancroft I."/>
            <person name="Baten A."/>
            <person name="Bloomfield J."/>
            <person name="Borpatragohain P."/>
            <person name="He Z."/>
            <person name="Irish N."/>
            <person name="Irwin J."/>
            <person name="Liu K."/>
            <person name="Mauleon R.P."/>
            <person name="Moore J."/>
            <person name="Morris R."/>
            <person name="Ostergaard L."/>
            <person name="Wang B."/>
            <person name="Wells R."/>
        </authorList>
    </citation>
    <scope>NUCLEOTIDE SEQUENCE [LARGE SCALE GENOMIC DNA]</scope>
    <source>
        <strain evidence="1">R-o-18</strain>
        <tissue evidence="1">Leaf</tissue>
    </source>
</reference>
<proteinExistence type="predicted"/>